<dbReference type="GO" id="GO:0006629">
    <property type="term" value="P:lipid metabolic process"/>
    <property type="evidence" value="ECO:0007669"/>
    <property type="project" value="UniProtKB-KW"/>
</dbReference>
<dbReference type="PRINTS" id="PR00080">
    <property type="entry name" value="SDRFAMILY"/>
</dbReference>
<sequence length="249" mass="26320">MGRLSGKVAIISGGARGQGAEEARLFASEGAKVIIGDILDSEGIQVESEIVEQGGEAKFVRLDVSIEEDWSKAVQLAISEYGKLDILVNNAGILLMKGVEDTTSEEWDHLQNINSKGVFLGSKAVISAMRESGGGSIVNISSIAGLIGSRFSAYGASKGLVRTLTKSIAVNHGHENIRCNSVHPGIIDTDMVSEMIGSKEGRDFQLNRTPLNVIANSRDVALGVLYLASDESRYVTGSELVIDGGITAQ</sequence>
<dbReference type="PANTHER" id="PTHR43180:SF28">
    <property type="entry name" value="NAD(P)-BINDING ROSSMANN-FOLD SUPERFAMILY PROTEIN"/>
    <property type="match status" value="1"/>
</dbReference>
<keyword evidence="3" id="KW-0520">NAD</keyword>
<dbReference type="Gene3D" id="3.40.50.720">
    <property type="entry name" value="NAD(P)-binding Rossmann-like Domain"/>
    <property type="match status" value="1"/>
</dbReference>
<evidence type="ECO:0000313" key="5">
    <source>
        <dbReference type="EMBL" id="SUZ76742.1"/>
    </source>
</evidence>
<dbReference type="GO" id="GO:0016491">
    <property type="term" value="F:oxidoreductase activity"/>
    <property type="evidence" value="ECO:0007669"/>
    <property type="project" value="UniProtKB-KW"/>
</dbReference>
<organism evidence="5">
    <name type="scientific">marine metagenome</name>
    <dbReference type="NCBI Taxonomy" id="408172"/>
    <lineage>
        <taxon>unclassified sequences</taxon>
        <taxon>metagenomes</taxon>
        <taxon>ecological metagenomes</taxon>
    </lineage>
</organism>
<reference evidence="5" key="1">
    <citation type="submission" date="2018-05" db="EMBL/GenBank/DDBJ databases">
        <authorList>
            <person name="Lanie J.A."/>
            <person name="Ng W.-L."/>
            <person name="Kazmierczak K.M."/>
            <person name="Andrzejewski T.M."/>
            <person name="Davidsen T.M."/>
            <person name="Wayne K.J."/>
            <person name="Tettelin H."/>
            <person name="Glass J.I."/>
            <person name="Rusch D."/>
            <person name="Podicherti R."/>
            <person name="Tsui H.-C.T."/>
            <person name="Winkler M.E."/>
        </authorList>
    </citation>
    <scope>NUCLEOTIDE SEQUENCE</scope>
</reference>
<evidence type="ECO:0000256" key="2">
    <source>
        <dbReference type="ARBA" id="ARBA00023002"/>
    </source>
</evidence>
<protein>
    <recommendedName>
        <fullName evidence="6">Cyclopentanol dehydrogenase</fullName>
    </recommendedName>
</protein>
<name>A0A381QBM8_9ZZZZ</name>
<dbReference type="FunFam" id="3.40.50.720:FF:000084">
    <property type="entry name" value="Short-chain dehydrogenase reductase"/>
    <property type="match status" value="1"/>
</dbReference>
<keyword evidence="2" id="KW-0560">Oxidoreductase</keyword>
<keyword evidence="4" id="KW-0443">Lipid metabolism</keyword>
<evidence type="ECO:0000256" key="4">
    <source>
        <dbReference type="ARBA" id="ARBA00023098"/>
    </source>
</evidence>
<dbReference type="PANTHER" id="PTHR43180">
    <property type="entry name" value="3-OXOACYL-(ACYL-CARRIER-PROTEIN) REDUCTASE (AFU_ORTHOLOGUE AFUA_6G11210)"/>
    <property type="match status" value="1"/>
</dbReference>
<accession>A0A381QBM8</accession>
<evidence type="ECO:0000256" key="1">
    <source>
        <dbReference type="ARBA" id="ARBA00006484"/>
    </source>
</evidence>
<proteinExistence type="inferred from homology"/>
<dbReference type="Pfam" id="PF13561">
    <property type="entry name" value="adh_short_C2"/>
    <property type="match status" value="1"/>
</dbReference>
<dbReference type="SUPFAM" id="SSF51735">
    <property type="entry name" value="NAD(P)-binding Rossmann-fold domains"/>
    <property type="match status" value="1"/>
</dbReference>
<gene>
    <name evidence="5" type="ORF">METZ01_LOCUS29596</name>
</gene>
<evidence type="ECO:0000256" key="3">
    <source>
        <dbReference type="ARBA" id="ARBA00023027"/>
    </source>
</evidence>
<dbReference type="NCBIfam" id="NF005559">
    <property type="entry name" value="PRK07231.1"/>
    <property type="match status" value="1"/>
</dbReference>
<dbReference type="EMBL" id="UINC01001290">
    <property type="protein sequence ID" value="SUZ76742.1"/>
    <property type="molecule type" value="Genomic_DNA"/>
</dbReference>
<dbReference type="InterPro" id="IPR002347">
    <property type="entry name" value="SDR_fam"/>
</dbReference>
<evidence type="ECO:0008006" key="6">
    <source>
        <dbReference type="Google" id="ProtNLM"/>
    </source>
</evidence>
<dbReference type="AlphaFoldDB" id="A0A381QBM8"/>
<comment type="similarity">
    <text evidence="1">Belongs to the short-chain dehydrogenases/reductases (SDR) family.</text>
</comment>
<dbReference type="PRINTS" id="PR00081">
    <property type="entry name" value="GDHRDH"/>
</dbReference>
<dbReference type="InterPro" id="IPR036291">
    <property type="entry name" value="NAD(P)-bd_dom_sf"/>
</dbReference>